<sequence>MRRGMGQDAAMPRMTLGLVLAALADPHRRRVVAELASAPQDIERTCASLAIPVSKSTATHHFRVLQESGLIHLEDYGNRKGVQLRRRQIDEQFPGLLALLVAEREQLAEG</sequence>
<dbReference type="InterPro" id="IPR036388">
    <property type="entry name" value="WH-like_DNA-bd_sf"/>
</dbReference>
<evidence type="ECO:0000256" key="2">
    <source>
        <dbReference type="ARBA" id="ARBA00023125"/>
    </source>
</evidence>
<protein>
    <submittedName>
        <fullName evidence="5">ArsR family transcriptional regulator</fullName>
    </submittedName>
</protein>
<keyword evidence="1" id="KW-0805">Transcription regulation</keyword>
<dbReference type="PANTHER" id="PTHR33154:SF12">
    <property type="entry name" value="TRANSCRIPTIONAL REGULATORY PROTEIN"/>
    <property type="match status" value="1"/>
</dbReference>
<dbReference type="AlphaFoldDB" id="A0A179V769"/>
<evidence type="ECO:0000259" key="4">
    <source>
        <dbReference type="PROSITE" id="PS50987"/>
    </source>
</evidence>
<keyword evidence="3" id="KW-0804">Transcription</keyword>
<keyword evidence="2" id="KW-0238">DNA-binding</keyword>
<dbReference type="InterPro" id="IPR036390">
    <property type="entry name" value="WH_DNA-bd_sf"/>
</dbReference>
<feature type="domain" description="HTH arsR-type" evidence="4">
    <location>
        <begin position="8"/>
        <end position="104"/>
    </location>
</feature>
<dbReference type="InterPro" id="IPR051081">
    <property type="entry name" value="HTH_MetalResp_TranReg"/>
</dbReference>
<dbReference type="InterPro" id="IPR001845">
    <property type="entry name" value="HTH_ArsR_DNA-bd_dom"/>
</dbReference>
<dbReference type="PRINTS" id="PR00778">
    <property type="entry name" value="HTHARSR"/>
</dbReference>
<dbReference type="PANTHER" id="PTHR33154">
    <property type="entry name" value="TRANSCRIPTIONAL REGULATOR, ARSR FAMILY"/>
    <property type="match status" value="1"/>
</dbReference>
<comment type="caution">
    <text evidence="5">The sequence shown here is derived from an EMBL/GenBank/DDBJ whole genome shotgun (WGS) entry which is preliminary data.</text>
</comment>
<dbReference type="EMBL" id="LQYE01000028">
    <property type="protein sequence ID" value="OAT67574.1"/>
    <property type="molecule type" value="Genomic_DNA"/>
</dbReference>
<evidence type="ECO:0000313" key="6">
    <source>
        <dbReference type="Proteomes" id="UP000186919"/>
    </source>
</evidence>
<dbReference type="InterPro" id="IPR011991">
    <property type="entry name" value="ArsR-like_HTH"/>
</dbReference>
<reference evidence="5 6" key="1">
    <citation type="submission" date="2016-01" db="EMBL/GenBank/DDBJ databases">
        <title>Mycobacterium immunogenum strain CD11_6 genome sequencing and assembly.</title>
        <authorList>
            <person name="Kaur G."/>
            <person name="Nair G.R."/>
            <person name="Mayilraj S."/>
        </authorList>
    </citation>
    <scope>NUCLEOTIDE SEQUENCE [LARGE SCALE GENOMIC DNA]</scope>
    <source>
        <strain evidence="5 6">CD11-6</strain>
    </source>
</reference>
<dbReference type="SMART" id="SM00418">
    <property type="entry name" value="HTH_ARSR"/>
    <property type="match status" value="1"/>
</dbReference>
<name>A0A179V769_9MYCO</name>
<evidence type="ECO:0000313" key="5">
    <source>
        <dbReference type="EMBL" id="OAT67574.1"/>
    </source>
</evidence>
<dbReference type="CDD" id="cd00090">
    <property type="entry name" value="HTH_ARSR"/>
    <property type="match status" value="1"/>
</dbReference>
<dbReference type="GO" id="GO:0003700">
    <property type="term" value="F:DNA-binding transcription factor activity"/>
    <property type="evidence" value="ECO:0007669"/>
    <property type="project" value="InterPro"/>
</dbReference>
<dbReference type="SUPFAM" id="SSF46785">
    <property type="entry name" value="Winged helix' DNA-binding domain"/>
    <property type="match status" value="1"/>
</dbReference>
<evidence type="ECO:0000256" key="1">
    <source>
        <dbReference type="ARBA" id="ARBA00023015"/>
    </source>
</evidence>
<proteinExistence type="predicted"/>
<organism evidence="5 6">
    <name type="scientific">Mycobacteroides immunogenum</name>
    <dbReference type="NCBI Taxonomy" id="83262"/>
    <lineage>
        <taxon>Bacteria</taxon>
        <taxon>Bacillati</taxon>
        <taxon>Actinomycetota</taxon>
        <taxon>Actinomycetes</taxon>
        <taxon>Mycobacteriales</taxon>
        <taxon>Mycobacteriaceae</taxon>
        <taxon>Mycobacteroides</taxon>
    </lineage>
</organism>
<accession>A0A179V769</accession>
<dbReference type="GO" id="GO:0003677">
    <property type="term" value="F:DNA binding"/>
    <property type="evidence" value="ECO:0007669"/>
    <property type="project" value="UniProtKB-KW"/>
</dbReference>
<dbReference type="Gene3D" id="1.10.10.10">
    <property type="entry name" value="Winged helix-like DNA-binding domain superfamily/Winged helix DNA-binding domain"/>
    <property type="match status" value="1"/>
</dbReference>
<gene>
    <name evidence="5" type="ORF">AWB85_10410</name>
</gene>
<dbReference type="Proteomes" id="UP000186919">
    <property type="component" value="Unassembled WGS sequence"/>
</dbReference>
<dbReference type="PROSITE" id="PS50987">
    <property type="entry name" value="HTH_ARSR_2"/>
    <property type="match status" value="1"/>
</dbReference>
<dbReference type="Pfam" id="PF12840">
    <property type="entry name" value="HTH_20"/>
    <property type="match status" value="1"/>
</dbReference>
<evidence type="ECO:0000256" key="3">
    <source>
        <dbReference type="ARBA" id="ARBA00023163"/>
    </source>
</evidence>